<evidence type="ECO:0000313" key="1">
    <source>
        <dbReference type="Proteomes" id="UP000515153"/>
    </source>
</evidence>
<proteinExistence type="predicted"/>
<protein>
    <submittedName>
        <fullName evidence="2">Uncharacterized protein</fullName>
    </submittedName>
</protein>
<dbReference type="KEGG" id="pgri:PgNI_03853"/>
<feature type="non-terminal residue" evidence="2">
    <location>
        <position position="1"/>
    </location>
</feature>
<keyword evidence="1" id="KW-1185">Reference proteome</keyword>
<accession>A0A6P8BDC0</accession>
<gene>
    <name evidence="2" type="ORF">PgNI_03853</name>
</gene>
<reference evidence="2" key="3">
    <citation type="submission" date="2025-08" db="UniProtKB">
        <authorList>
            <consortium name="RefSeq"/>
        </authorList>
    </citation>
    <scope>IDENTIFICATION</scope>
    <source>
        <strain evidence="2">NI907</strain>
    </source>
</reference>
<evidence type="ECO:0000313" key="2">
    <source>
        <dbReference type="RefSeq" id="XP_030985228.1"/>
    </source>
</evidence>
<dbReference type="RefSeq" id="XP_030985228.1">
    <property type="nucleotide sequence ID" value="XM_031123906.1"/>
</dbReference>
<name>A0A6P8BDC0_PYRGI</name>
<dbReference type="Proteomes" id="UP000515153">
    <property type="component" value="Unplaced"/>
</dbReference>
<reference evidence="2" key="2">
    <citation type="submission" date="2019-10" db="EMBL/GenBank/DDBJ databases">
        <authorList>
            <consortium name="NCBI Genome Project"/>
        </authorList>
    </citation>
    <scope>NUCLEOTIDE SEQUENCE</scope>
    <source>
        <strain evidence="2">NI907</strain>
    </source>
</reference>
<dbReference type="AlphaFoldDB" id="A0A6P8BDC0"/>
<dbReference type="GeneID" id="41958815"/>
<reference evidence="2" key="1">
    <citation type="journal article" date="2019" name="Mol. Biol. Evol.">
        <title>Blast fungal genomes show frequent chromosomal changes, gene gains and losses, and effector gene turnover.</title>
        <authorList>
            <person name="Gomez Luciano L.B."/>
            <person name="Jason Tsai I."/>
            <person name="Chuma I."/>
            <person name="Tosa Y."/>
            <person name="Chen Y.H."/>
            <person name="Li J.Y."/>
            <person name="Li M.Y."/>
            <person name="Jade Lu M.Y."/>
            <person name="Nakayashiki H."/>
            <person name="Li W.H."/>
        </authorList>
    </citation>
    <scope>NUCLEOTIDE SEQUENCE</scope>
    <source>
        <strain evidence="2">NI907</strain>
    </source>
</reference>
<organism evidence="1 2">
    <name type="scientific">Pyricularia grisea</name>
    <name type="common">Crabgrass-specific blast fungus</name>
    <name type="synonym">Magnaporthe grisea</name>
    <dbReference type="NCBI Taxonomy" id="148305"/>
    <lineage>
        <taxon>Eukaryota</taxon>
        <taxon>Fungi</taxon>
        <taxon>Dikarya</taxon>
        <taxon>Ascomycota</taxon>
        <taxon>Pezizomycotina</taxon>
        <taxon>Sordariomycetes</taxon>
        <taxon>Sordariomycetidae</taxon>
        <taxon>Magnaporthales</taxon>
        <taxon>Pyriculariaceae</taxon>
        <taxon>Pyricularia</taxon>
    </lineage>
</organism>
<sequence>EYPSREFWALNLVAPVPGLPTTASNFGIRICNHFRTVPTVPYRIQVLCMNRAHSPTYRQYSTLHRTGRGILD</sequence>